<gene>
    <name evidence="4" type="primary">101894255</name>
</gene>
<dbReference type="RefSeq" id="XP_011290860.2">
    <property type="nucleotide sequence ID" value="XM_011292558.3"/>
</dbReference>
<dbReference type="VEuPathDB" id="VectorBase:MDOA007741"/>
<dbReference type="OrthoDB" id="7881953at2759"/>
<dbReference type="EnsemblMetazoa" id="MDOA007741-RB">
    <property type="protein sequence ID" value="MDOA007741-PB"/>
    <property type="gene ID" value="MDOA007741"/>
</dbReference>
<sequence length="273" mass="29468">MIRRVFCGVPNAYAWQVILCSLLLMYSNYAAGECNVCQANQAACINSTSFYLCFGDDVPNMETLYHCKEGFDCTDLNAICVQSSSQRRPSCGDTSLCGMCSAHRNHLFACLSRTTFQMCYGAIRPIGQIGYCPQGLVCDANSDAICVLEDLVESVTCDVVAGGNDNENGGENGGENSSTPGIGSTTPTNGNGNDGEGSTTTNPVGDLTPQQVCTQMAEVGLYPTSPVDPYCKRYVYCYKENGIIKGVEYSCSSGTYYHIQQEQCVFNKPTYCL</sequence>
<dbReference type="GO" id="GO:0008061">
    <property type="term" value="F:chitin binding"/>
    <property type="evidence" value="ECO:0007669"/>
    <property type="project" value="InterPro"/>
</dbReference>
<protein>
    <recommendedName>
        <fullName evidence="3">Chitin-binding type-2 domain-containing protein</fullName>
    </recommendedName>
</protein>
<dbReference type="SUPFAM" id="SSF57625">
    <property type="entry name" value="Invertebrate chitin-binding proteins"/>
    <property type="match status" value="1"/>
</dbReference>
<feature type="signal peptide" evidence="2">
    <location>
        <begin position="1"/>
        <end position="32"/>
    </location>
</feature>
<evidence type="ECO:0000313" key="4">
    <source>
        <dbReference type="EnsemblMetazoa" id="MDOA007741-PB"/>
    </source>
</evidence>
<organism evidence="4">
    <name type="scientific">Musca domestica</name>
    <name type="common">House fly</name>
    <dbReference type="NCBI Taxonomy" id="7370"/>
    <lineage>
        <taxon>Eukaryota</taxon>
        <taxon>Metazoa</taxon>
        <taxon>Ecdysozoa</taxon>
        <taxon>Arthropoda</taxon>
        <taxon>Hexapoda</taxon>
        <taxon>Insecta</taxon>
        <taxon>Pterygota</taxon>
        <taxon>Neoptera</taxon>
        <taxon>Endopterygota</taxon>
        <taxon>Diptera</taxon>
        <taxon>Brachycera</taxon>
        <taxon>Muscomorpha</taxon>
        <taxon>Muscoidea</taxon>
        <taxon>Muscidae</taxon>
        <taxon>Musca</taxon>
    </lineage>
</organism>
<evidence type="ECO:0000259" key="3">
    <source>
        <dbReference type="PROSITE" id="PS50940"/>
    </source>
</evidence>
<dbReference type="GO" id="GO:0005576">
    <property type="term" value="C:extracellular region"/>
    <property type="evidence" value="ECO:0007669"/>
    <property type="project" value="InterPro"/>
</dbReference>
<dbReference type="VEuPathDB" id="VectorBase:MDOMA2_008393"/>
<dbReference type="InterPro" id="IPR002557">
    <property type="entry name" value="Chitin-bd_dom"/>
</dbReference>
<feature type="compositionally biased region" description="Low complexity" evidence="1">
    <location>
        <begin position="166"/>
        <end position="191"/>
    </location>
</feature>
<dbReference type="KEGG" id="mde:101894255"/>
<evidence type="ECO:0000256" key="2">
    <source>
        <dbReference type="SAM" id="SignalP"/>
    </source>
</evidence>
<feature type="region of interest" description="Disordered" evidence="1">
    <location>
        <begin position="166"/>
        <end position="205"/>
    </location>
</feature>
<dbReference type="PROSITE" id="PS50940">
    <property type="entry name" value="CHIT_BIND_II"/>
    <property type="match status" value="1"/>
</dbReference>
<proteinExistence type="predicted"/>
<evidence type="ECO:0000256" key="1">
    <source>
        <dbReference type="SAM" id="MobiDB-lite"/>
    </source>
</evidence>
<accession>A0A1I8MRM0</accession>
<dbReference type="AlphaFoldDB" id="A0A1I8MRM0"/>
<feature type="domain" description="Chitin-binding type-2" evidence="3">
    <location>
        <begin position="210"/>
        <end position="273"/>
    </location>
</feature>
<feature type="compositionally biased region" description="Polar residues" evidence="1">
    <location>
        <begin position="196"/>
        <end position="205"/>
    </location>
</feature>
<feature type="chain" id="PRO_5044560731" description="Chitin-binding type-2 domain-containing protein" evidence="2">
    <location>
        <begin position="33"/>
        <end position="273"/>
    </location>
</feature>
<dbReference type="InterPro" id="IPR036508">
    <property type="entry name" value="Chitin-bd_dom_sf"/>
</dbReference>
<keyword evidence="2" id="KW-0732">Signal</keyword>
<dbReference type="eggNOG" id="ENOG502TGGB">
    <property type="taxonomic scope" value="Eukaryota"/>
</dbReference>
<reference evidence="4" key="1">
    <citation type="submission" date="2020-05" db="UniProtKB">
        <authorList>
            <consortium name="EnsemblMetazoa"/>
        </authorList>
    </citation>
    <scope>IDENTIFICATION</scope>
    <source>
        <strain evidence="4">Aabys</strain>
    </source>
</reference>
<name>A0A1I8MRM0_MUSDO</name>